<name>A0A8K0HPU3_9ROSA</name>
<evidence type="ECO:0000313" key="2">
    <source>
        <dbReference type="Proteomes" id="UP000796880"/>
    </source>
</evidence>
<gene>
    <name evidence="1" type="ORF">FNV43_RR01541</name>
</gene>
<dbReference type="AlphaFoldDB" id="A0A8K0HPU3"/>
<reference evidence="1" key="1">
    <citation type="submission" date="2020-03" db="EMBL/GenBank/DDBJ databases">
        <title>A high-quality chromosome-level genome assembly of a woody plant with both climbing and erect habits, Rhamnella rubrinervis.</title>
        <authorList>
            <person name="Lu Z."/>
            <person name="Yang Y."/>
            <person name="Zhu X."/>
            <person name="Sun Y."/>
        </authorList>
    </citation>
    <scope>NUCLEOTIDE SEQUENCE</scope>
    <source>
        <strain evidence="1">BYM</strain>
        <tissue evidence="1">Leaf</tissue>
    </source>
</reference>
<dbReference type="EMBL" id="VOIH02000001">
    <property type="protein sequence ID" value="KAF3456887.1"/>
    <property type="molecule type" value="Genomic_DNA"/>
</dbReference>
<dbReference type="Proteomes" id="UP000796880">
    <property type="component" value="Unassembled WGS sequence"/>
</dbReference>
<evidence type="ECO:0000313" key="1">
    <source>
        <dbReference type="EMBL" id="KAF3456887.1"/>
    </source>
</evidence>
<organism evidence="1 2">
    <name type="scientific">Rhamnella rubrinervis</name>
    <dbReference type="NCBI Taxonomy" id="2594499"/>
    <lineage>
        <taxon>Eukaryota</taxon>
        <taxon>Viridiplantae</taxon>
        <taxon>Streptophyta</taxon>
        <taxon>Embryophyta</taxon>
        <taxon>Tracheophyta</taxon>
        <taxon>Spermatophyta</taxon>
        <taxon>Magnoliopsida</taxon>
        <taxon>eudicotyledons</taxon>
        <taxon>Gunneridae</taxon>
        <taxon>Pentapetalae</taxon>
        <taxon>rosids</taxon>
        <taxon>fabids</taxon>
        <taxon>Rosales</taxon>
        <taxon>Rhamnaceae</taxon>
        <taxon>rhamnoid group</taxon>
        <taxon>Rhamneae</taxon>
        <taxon>Rhamnella</taxon>
    </lineage>
</organism>
<accession>A0A8K0HPU3</accession>
<protein>
    <submittedName>
        <fullName evidence="1">Uncharacterized protein</fullName>
    </submittedName>
</protein>
<sequence>MHRYWDLSGRRIRLDASGSMVSMFGGYEGFPRLSLQLMDTAIVSALSLSGVPRSSSSSIIPWFGHPWVVEGYLDGATASPGRILRHSRGFIRVLEIWWDHLWRSATPLTRQLASHRGGSPSTNQMGEPLLYVSDSIRVSHIEGNTSWIFIEDAVSSTESMVVGSSRFCIPTLQNVNGFANYRFRK</sequence>
<proteinExistence type="predicted"/>
<keyword evidence="2" id="KW-1185">Reference proteome</keyword>
<comment type="caution">
    <text evidence="1">The sequence shown here is derived from an EMBL/GenBank/DDBJ whole genome shotgun (WGS) entry which is preliminary data.</text>
</comment>